<dbReference type="InterPro" id="IPR043128">
    <property type="entry name" value="Rev_trsase/Diguanyl_cyclase"/>
</dbReference>
<dbReference type="InterPro" id="IPR000160">
    <property type="entry name" value="GGDEF_dom"/>
</dbReference>
<feature type="modified residue" description="4-aspartylphosphate" evidence="1">
    <location>
        <position position="64"/>
    </location>
</feature>
<dbReference type="FunFam" id="3.30.70.270:FF:000001">
    <property type="entry name" value="Diguanylate cyclase domain protein"/>
    <property type="match status" value="1"/>
</dbReference>
<dbReference type="SMART" id="SM00448">
    <property type="entry name" value="REC"/>
    <property type="match status" value="1"/>
</dbReference>
<dbReference type="GO" id="GO:0005886">
    <property type="term" value="C:plasma membrane"/>
    <property type="evidence" value="ECO:0007669"/>
    <property type="project" value="TreeGrafter"/>
</dbReference>
<dbReference type="CDD" id="cd17534">
    <property type="entry name" value="REC_DC-like"/>
    <property type="match status" value="1"/>
</dbReference>
<dbReference type="InterPro" id="IPR011006">
    <property type="entry name" value="CheY-like_superfamily"/>
</dbReference>
<evidence type="ECO:0000313" key="4">
    <source>
        <dbReference type="EMBL" id="MBH8564171.1"/>
    </source>
</evidence>
<proteinExistence type="predicted"/>
<protein>
    <submittedName>
        <fullName evidence="4">Diguanylate cyclase</fullName>
    </submittedName>
</protein>
<accession>A0A8J7LC01</accession>
<dbReference type="PROSITE" id="PS50887">
    <property type="entry name" value="GGDEF"/>
    <property type="match status" value="1"/>
</dbReference>
<sequence length="352" mass="39836">MNLSSDKQKTQTIRLLVVEDEYILAMNLQENLESLGYTVIEIADSAETAIVKATELRPSLILMDICLQGKMDGIQAAEQIWSSLKIPSIYVTGYSDVSTVERATLTFPFGYILKPVRERELYVAIKTALNRYEREQFLSSMLEEMKDKLITVDGELSIDTIHQSMLYKQMQAANLELQRLVNLDDLTQIANRRRFDECLHAEWHRLKREQMPLSLILCDIDFFKRYNDTYGHLAGDDCLRQVATALKSVVQRPADLIARYGGEEFVVILPNTKHQGAIHVARTILQAVRNLAIPHAESSVSKHVTISVGVVSIIPNLDLSPQDLMAAADKALYAAKQQGRDRVISFQFNHSQ</sequence>
<dbReference type="Pfam" id="PF00072">
    <property type="entry name" value="Response_reg"/>
    <property type="match status" value="1"/>
</dbReference>
<dbReference type="Pfam" id="PF00990">
    <property type="entry name" value="GGDEF"/>
    <property type="match status" value="1"/>
</dbReference>
<feature type="domain" description="Response regulatory" evidence="2">
    <location>
        <begin position="14"/>
        <end position="129"/>
    </location>
</feature>
<evidence type="ECO:0000259" key="3">
    <source>
        <dbReference type="PROSITE" id="PS50887"/>
    </source>
</evidence>
<dbReference type="SUPFAM" id="SSF55073">
    <property type="entry name" value="Nucleotide cyclase"/>
    <property type="match status" value="1"/>
</dbReference>
<organism evidence="4 5">
    <name type="scientific">Amazonocrinis nigriterrae CENA67</name>
    <dbReference type="NCBI Taxonomy" id="2794033"/>
    <lineage>
        <taxon>Bacteria</taxon>
        <taxon>Bacillati</taxon>
        <taxon>Cyanobacteriota</taxon>
        <taxon>Cyanophyceae</taxon>
        <taxon>Nostocales</taxon>
        <taxon>Nostocaceae</taxon>
        <taxon>Amazonocrinis</taxon>
        <taxon>Amazonocrinis nigriterrae</taxon>
    </lineage>
</organism>
<reference evidence="4 5" key="1">
    <citation type="journal article" date="2021" name="Int. J. Syst. Evol. Microbiol.">
        <title>Amazonocrinis nigriterrae gen. nov., sp. nov., Atlanticothrix silvestris gen. nov., sp. nov. and Dendronalium phyllosphericum gen. nov., sp. nov., nostocacean cyanobacteria from Brazilian environments.</title>
        <authorList>
            <person name="Alvarenga D.O."/>
            <person name="Andreote A.P.D."/>
            <person name="Branco L.H.Z."/>
            <person name="Delbaje E."/>
            <person name="Cruz R.B."/>
            <person name="Varani A.M."/>
            <person name="Fiore M.F."/>
        </authorList>
    </citation>
    <scope>NUCLEOTIDE SEQUENCE [LARGE SCALE GENOMIC DNA]</scope>
    <source>
        <strain evidence="4 5">CENA67</strain>
    </source>
</reference>
<dbReference type="GO" id="GO:1902201">
    <property type="term" value="P:negative regulation of bacterial-type flagellum-dependent cell motility"/>
    <property type="evidence" value="ECO:0007669"/>
    <property type="project" value="TreeGrafter"/>
</dbReference>
<dbReference type="GO" id="GO:0052621">
    <property type="term" value="F:diguanylate cyclase activity"/>
    <property type="evidence" value="ECO:0007669"/>
    <property type="project" value="TreeGrafter"/>
</dbReference>
<dbReference type="Gene3D" id="3.40.50.2300">
    <property type="match status" value="1"/>
</dbReference>
<dbReference type="GO" id="GO:0043709">
    <property type="term" value="P:cell adhesion involved in single-species biofilm formation"/>
    <property type="evidence" value="ECO:0007669"/>
    <property type="project" value="TreeGrafter"/>
</dbReference>
<dbReference type="EMBL" id="JAECZC010000036">
    <property type="protein sequence ID" value="MBH8564171.1"/>
    <property type="molecule type" value="Genomic_DNA"/>
</dbReference>
<dbReference type="AlphaFoldDB" id="A0A8J7LC01"/>
<evidence type="ECO:0000256" key="1">
    <source>
        <dbReference type="PROSITE-ProRule" id="PRU00169"/>
    </source>
</evidence>
<dbReference type="Proteomes" id="UP000632766">
    <property type="component" value="Unassembled WGS sequence"/>
</dbReference>
<keyword evidence="1" id="KW-0597">Phosphoprotein</keyword>
<name>A0A8J7LC01_9NOST</name>
<dbReference type="CDD" id="cd01949">
    <property type="entry name" value="GGDEF"/>
    <property type="match status" value="1"/>
</dbReference>
<dbReference type="GO" id="GO:0000160">
    <property type="term" value="P:phosphorelay signal transduction system"/>
    <property type="evidence" value="ECO:0007669"/>
    <property type="project" value="InterPro"/>
</dbReference>
<dbReference type="SUPFAM" id="SSF52172">
    <property type="entry name" value="CheY-like"/>
    <property type="match status" value="1"/>
</dbReference>
<dbReference type="SMART" id="SM00267">
    <property type="entry name" value="GGDEF"/>
    <property type="match status" value="1"/>
</dbReference>
<dbReference type="PROSITE" id="PS50110">
    <property type="entry name" value="RESPONSE_REGULATORY"/>
    <property type="match status" value="1"/>
</dbReference>
<dbReference type="InterPro" id="IPR029787">
    <property type="entry name" value="Nucleotide_cyclase"/>
</dbReference>
<feature type="domain" description="GGDEF" evidence="3">
    <location>
        <begin position="211"/>
        <end position="348"/>
    </location>
</feature>
<comment type="caution">
    <text evidence="4">The sequence shown here is derived from an EMBL/GenBank/DDBJ whole genome shotgun (WGS) entry which is preliminary data.</text>
</comment>
<dbReference type="Gene3D" id="3.30.70.270">
    <property type="match status" value="1"/>
</dbReference>
<dbReference type="RefSeq" id="WP_198126027.1">
    <property type="nucleotide sequence ID" value="NZ_JAECZC010000036.1"/>
</dbReference>
<dbReference type="NCBIfam" id="TIGR00254">
    <property type="entry name" value="GGDEF"/>
    <property type="match status" value="1"/>
</dbReference>
<dbReference type="InterPro" id="IPR001789">
    <property type="entry name" value="Sig_transdc_resp-reg_receiver"/>
</dbReference>
<gene>
    <name evidence="4" type="ORF">I8748_18595</name>
</gene>
<dbReference type="PANTHER" id="PTHR45138">
    <property type="entry name" value="REGULATORY COMPONENTS OF SENSORY TRANSDUCTION SYSTEM"/>
    <property type="match status" value="1"/>
</dbReference>
<dbReference type="InterPro" id="IPR050469">
    <property type="entry name" value="Diguanylate_Cyclase"/>
</dbReference>
<evidence type="ECO:0000259" key="2">
    <source>
        <dbReference type="PROSITE" id="PS50110"/>
    </source>
</evidence>
<dbReference type="PANTHER" id="PTHR45138:SF9">
    <property type="entry name" value="DIGUANYLATE CYCLASE DGCM-RELATED"/>
    <property type="match status" value="1"/>
</dbReference>
<keyword evidence="5" id="KW-1185">Reference proteome</keyword>
<evidence type="ECO:0000313" key="5">
    <source>
        <dbReference type="Proteomes" id="UP000632766"/>
    </source>
</evidence>